<dbReference type="EMBL" id="JBHTBR010000005">
    <property type="protein sequence ID" value="MFC7292522.1"/>
    <property type="molecule type" value="Genomic_DNA"/>
</dbReference>
<dbReference type="InterPro" id="IPR036380">
    <property type="entry name" value="Isochorismatase-like_sf"/>
</dbReference>
<proteinExistence type="predicted"/>
<evidence type="ECO:0000256" key="1">
    <source>
        <dbReference type="ARBA" id="ARBA00022801"/>
    </source>
</evidence>
<organism evidence="3 4">
    <name type="scientific">Hirschia litorea</name>
    <dbReference type="NCBI Taxonomy" id="1199156"/>
    <lineage>
        <taxon>Bacteria</taxon>
        <taxon>Pseudomonadati</taxon>
        <taxon>Pseudomonadota</taxon>
        <taxon>Alphaproteobacteria</taxon>
        <taxon>Hyphomonadales</taxon>
        <taxon>Hyphomonadaceae</taxon>
        <taxon>Hirschia</taxon>
    </lineage>
</organism>
<evidence type="ECO:0000313" key="3">
    <source>
        <dbReference type="EMBL" id="MFC7292522.1"/>
    </source>
</evidence>
<accession>A0ABW2IN99</accession>
<protein>
    <submittedName>
        <fullName evidence="3">Isochorismatase family protein</fullName>
    </submittedName>
</protein>
<dbReference type="PANTHER" id="PTHR43540">
    <property type="entry name" value="PEROXYUREIDOACRYLATE/UREIDOACRYLATE AMIDOHYDROLASE-RELATED"/>
    <property type="match status" value="1"/>
</dbReference>
<evidence type="ECO:0000259" key="2">
    <source>
        <dbReference type="Pfam" id="PF00857"/>
    </source>
</evidence>
<keyword evidence="1" id="KW-0378">Hydrolase</keyword>
<dbReference type="Gene3D" id="3.40.50.850">
    <property type="entry name" value="Isochorismatase-like"/>
    <property type="match status" value="1"/>
</dbReference>
<dbReference type="Proteomes" id="UP001596492">
    <property type="component" value="Unassembled WGS sequence"/>
</dbReference>
<comment type="caution">
    <text evidence="3">The sequence shown here is derived from an EMBL/GenBank/DDBJ whole genome shotgun (WGS) entry which is preliminary data.</text>
</comment>
<dbReference type="SUPFAM" id="SSF52499">
    <property type="entry name" value="Isochorismatase-like hydrolases"/>
    <property type="match status" value="1"/>
</dbReference>
<gene>
    <name evidence="3" type="ORF">ACFQS8_12900</name>
</gene>
<dbReference type="Pfam" id="PF00857">
    <property type="entry name" value="Isochorismatase"/>
    <property type="match status" value="1"/>
</dbReference>
<evidence type="ECO:0000313" key="4">
    <source>
        <dbReference type="Proteomes" id="UP001596492"/>
    </source>
</evidence>
<dbReference type="RefSeq" id="WP_382168015.1">
    <property type="nucleotide sequence ID" value="NZ_JBHTBR010000005.1"/>
</dbReference>
<keyword evidence="4" id="KW-1185">Reference proteome</keyword>
<dbReference type="InterPro" id="IPR000868">
    <property type="entry name" value="Isochorismatase-like_dom"/>
</dbReference>
<dbReference type="PANTHER" id="PTHR43540:SF1">
    <property type="entry name" value="ISOCHORISMATASE HYDROLASE"/>
    <property type="match status" value="1"/>
</dbReference>
<dbReference type="InterPro" id="IPR050272">
    <property type="entry name" value="Isochorismatase-like_hydrls"/>
</dbReference>
<feature type="domain" description="Isochorismatase-like" evidence="2">
    <location>
        <begin position="7"/>
        <end position="162"/>
    </location>
</feature>
<sequence length="186" mass="20906">MHITPQSALIIVDVQKAIDLPYWGVRNNIDAEMKMRSILEMWRNLGYPIFHIQHNSNEEASGYNPARISHAFKDETVPINGEVVIGKSVHSAFVGTDLTQRLHQLAVDEIFMFGVKTNNSIETSVRHGANLGFDILLIEDACFTHNQKDWNGKLRSAEDVHAMTLSNLEGEYCRVVTSSQVLNAQT</sequence>
<reference evidence="4" key="1">
    <citation type="journal article" date="2019" name="Int. J. Syst. Evol. Microbiol.">
        <title>The Global Catalogue of Microorganisms (GCM) 10K type strain sequencing project: providing services to taxonomists for standard genome sequencing and annotation.</title>
        <authorList>
            <consortium name="The Broad Institute Genomics Platform"/>
            <consortium name="The Broad Institute Genome Sequencing Center for Infectious Disease"/>
            <person name="Wu L."/>
            <person name="Ma J."/>
        </authorList>
    </citation>
    <scope>NUCLEOTIDE SEQUENCE [LARGE SCALE GENOMIC DNA]</scope>
    <source>
        <strain evidence="4">CCUG 51308</strain>
    </source>
</reference>
<name>A0ABW2IN99_9PROT</name>